<comment type="caution">
    <text evidence="1">The sequence shown here is derived from an EMBL/GenBank/DDBJ whole genome shotgun (WGS) entry which is preliminary data.</text>
</comment>
<dbReference type="Proteomes" id="UP001157017">
    <property type="component" value="Unassembled WGS sequence"/>
</dbReference>
<name>A0ABQ6JIC9_9ACTN</name>
<reference evidence="2" key="1">
    <citation type="journal article" date="2019" name="Int. J. Syst. Evol. Microbiol.">
        <title>The Global Catalogue of Microorganisms (GCM) 10K type strain sequencing project: providing services to taxonomists for standard genome sequencing and annotation.</title>
        <authorList>
            <consortium name="The Broad Institute Genomics Platform"/>
            <consortium name="The Broad Institute Genome Sequencing Center for Infectious Disease"/>
            <person name="Wu L."/>
            <person name="Ma J."/>
        </authorList>
    </citation>
    <scope>NUCLEOTIDE SEQUENCE [LARGE SCALE GENOMIC DNA]</scope>
    <source>
        <strain evidence="2">NBRC 108730</strain>
    </source>
</reference>
<protein>
    <submittedName>
        <fullName evidence="1">Uncharacterized protein</fullName>
    </submittedName>
</protein>
<sequence length="263" mass="28219">MPTGSSTCAERLRDGQELRGREGDDLASLGREPDRVVATEGLDERLDRQGLLLGRRARPATRHRVRADGVRVVVRLVLRQVGGEVEGVHRDHPGIPARTAPETGRRERISVTRLRREGGLGAAHQQRHLVADQADVAGGVGGHRQHRAVADVHEEHELRVHLDDGLPHLAAAQAGEPAPRVRLDMPETIAASLVAGGAVELVGHCHQQAVGGHDERVLDAGHALHEVVEEPGEVGCLGAHRRHGVVLRSGAGSIQVVDRTGWS</sequence>
<gene>
    <name evidence="1" type="ORF">GCM10025868_21040</name>
</gene>
<proteinExistence type="predicted"/>
<evidence type="ECO:0000313" key="2">
    <source>
        <dbReference type="Proteomes" id="UP001157017"/>
    </source>
</evidence>
<accession>A0ABQ6JIC9</accession>
<evidence type="ECO:0000313" key="1">
    <source>
        <dbReference type="EMBL" id="GMA86854.1"/>
    </source>
</evidence>
<dbReference type="EMBL" id="BSUZ01000001">
    <property type="protein sequence ID" value="GMA86854.1"/>
    <property type="molecule type" value="Genomic_DNA"/>
</dbReference>
<organism evidence="1 2">
    <name type="scientific">Angustibacter aerolatus</name>
    <dbReference type="NCBI Taxonomy" id="1162965"/>
    <lineage>
        <taxon>Bacteria</taxon>
        <taxon>Bacillati</taxon>
        <taxon>Actinomycetota</taxon>
        <taxon>Actinomycetes</taxon>
        <taxon>Kineosporiales</taxon>
        <taxon>Kineosporiaceae</taxon>
    </lineage>
</organism>
<keyword evidence="2" id="KW-1185">Reference proteome</keyword>